<dbReference type="OrthoDB" id="5383338at2759"/>
<comment type="caution">
    <text evidence="3">The sequence shown here is derived from an EMBL/GenBank/DDBJ whole genome shotgun (WGS) entry which is preliminary data.</text>
</comment>
<keyword evidence="2" id="KW-0472">Membrane</keyword>
<dbReference type="Proteomes" id="UP000242519">
    <property type="component" value="Unassembled WGS sequence"/>
</dbReference>
<organism evidence="3 4">
    <name type="scientific">Diplocarpon coronariae</name>
    <dbReference type="NCBI Taxonomy" id="2795749"/>
    <lineage>
        <taxon>Eukaryota</taxon>
        <taxon>Fungi</taxon>
        <taxon>Dikarya</taxon>
        <taxon>Ascomycota</taxon>
        <taxon>Pezizomycotina</taxon>
        <taxon>Leotiomycetes</taxon>
        <taxon>Helotiales</taxon>
        <taxon>Drepanopezizaceae</taxon>
        <taxon>Diplocarpon</taxon>
    </lineage>
</organism>
<dbReference type="InParanoid" id="A0A218Z433"/>
<dbReference type="STRING" id="503106.A0A218Z433"/>
<name>A0A218Z433_9HELO</name>
<keyword evidence="2" id="KW-0812">Transmembrane</keyword>
<protein>
    <recommendedName>
        <fullName evidence="5">Acetylserotonin methytransferase-like protein</fullName>
    </recommendedName>
</protein>
<proteinExistence type="predicted"/>
<sequence>MPEKSAKMGLKLFPPPPKEKRHGEPSRKPSARRHAVGSQTPPGSAVERSESPASTADARPSTMGGPQSALGGRSTPQNSNGRQAPQVDRAAPITTPPQAHFGSEIPRSHTSFSEAPTLVRRSSNSSSSSHAEAASRSPQRGEPAIMRSMFPRYNHQIALEHQAYYPTQTSPTHIPSSNINRRSYSPGLGGERSIAGLQSPTPVGLPGQAPGQFPREIKDEKALEPSSNDELKELWKVVNGWKVSSSEGRRFCLRMTSDPEEPTHTLSSAAQPFYTLRLVPTSTSAQMTMLRHDPNKTTRDIGSPKLGSAKPNPGSEVMSTTLEETARRLPPNDGLVALLYPRAASDMVIELANKSTRADSAQFIAAAERECGRLVWDEDSGKYYLVHPAIPTPFVVSIHSSPAWSRVEYTLEHFELPHNIVRLIRDGSGSGFLEIDTAAASRIDCFYIVDVAICAIMLVAVTEEKTRDFKQFQAPPSTALMSPTSPGQLSLSWPAGRKEKGKERTKKTSKKIFKMEELELDLESQSSVEVKKAKRKEEKVPRCLGLIWMLIKCLVWTVTMSVKALAKIIIFISRVLTRAEKPTV</sequence>
<feature type="region of interest" description="Disordered" evidence="1">
    <location>
        <begin position="167"/>
        <end position="213"/>
    </location>
</feature>
<evidence type="ECO:0000256" key="1">
    <source>
        <dbReference type="SAM" id="MobiDB-lite"/>
    </source>
</evidence>
<keyword evidence="2" id="KW-1133">Transmembrane helix</keyword>
<evidence type="ECO:0000313" key="3">
    <source>
        <dbReference type="EMBL" id="OWP02273.1"/>
    </source>
</evidence>
<evidence type="ECO:0008006" key="5">
    <source>
        <dbReference type="Google" id="ProtNLM"/>
    </source>
</evidence>
<reference evidence="3 4" key="1">
    <citation type="submission" date="2017-04" db="EMBL/GenBank/DDBJ databases">
        <title>Draft genome sequence of Marssonina coronaria NL1: causal agent of apple blotch.</title>
        <authorList>
            <person name="Cheng Q."/>
        </authorList>
    </citation>
    <scope>NUCLEOTIDE SEQUENCE [LARGE SCALE GENOMIC DNA]</scope>
    <source>
        <strain evidence="3 4">NL1</strain>
    </source>
</reference>
<dbReference type="EMBL" id="MZNU01000240">
    <property type="protein sequence ID" value="OWP02273.1"/>
    <property type="molecule type" value="Genomic_DNA"/>
</dbReference>
<feature type="compositionally biased region" description="Basic and acidic residues" evidence="1">
    <location>
        <begin position="17"/>
        <end position="27"/>
    </location>
</feature>
<accession>A0A218Z433</accession>
<feature type="transmembrane region" description="Helical" evidence="2">
    <location>
        <begin position="545"/>
        <end position="566"/>
    </location>
</feature>
<feature type="compositionally biased region" description="Polar residues" evidence="1">
    <location>
        <begin position="167"/>
        <end position="183"/>
    </location>
</feature>
<feature type="compositionally biased region" description="Polar residues" evidence="1">
    <location>
        <begin position="477"/>
        <end position="491"/>
    </location>
</feature>
<feature type="region of interest" description="Disordered" evidence="1">
    <location>
        <begin position="1"/>
        <end position="143"/>
    </location>
</feature>
<keyword evidence="4" id="KW-1185">Reference proteome</keyword>
<gene>
    <name evidence="3" type="ORF">B2J93_1235</name>
</gene>
<feature type="region of interest" description="Disordered" evidence="1">
    <location>
        <begin position="294"/>
        <end position="317"/>
    </location>
</feature>
<evidence type="ECO:0000256" key="2">
    <source>
        <dbReference type="SAM" id="Phobius"/>
    </source>
</evidence>
<evidence type="ECO:0000313" key="4">
    <source>
        <dbReference type="Proteomes" id="UP000242519"/>
    </source>
</evidence>
<feature type="compositionally biased region" description="Low complexity" evidence="1">
    <location>
        <begin position="120"/>
        <end position="137"/>
    </location>
</feature>
<feature type="compositionally biased region" description="Polar residues" evidence="1">
    <location>
        <begin position="74"/>
        <end position="83"/>
    </location>
</feature>
<feature type="region of interest" description="Disordered" evidence="1">
    <location>
        <begin position="477"/>
        <end position="506"/>
    </location>
</feature>
<dbReference type="AlphaFoldDB" id="A0A218Z433"/>